<evidence type="ECO:0000313" key="2">
    <source>
        <dbReference type="EMBL" id="MBL6081895.1"/>
    </source>
</evidence>
<sequence>MTNGGGRGGASSPAVLIGSGSGRSTGVVRTTRMSASAHASITARSGGLLA</sequence>
<protein>
    <submittedName>
        <fullName evidence="2">Uncharacterized protein</fullName>
    </submittedName>
</protein>
<feature type="compositionally biased region" description="Low complexity" evidence="1">
    <location>
        <begin position="22"/>
        <end position="32"/>
    </location>
</feature>
<dbReference type="EMBL" id="JAETWB010000039">
    <property type="protein sequence ID" value="MBL6081895.1"/>
    <property type="molecule type" value="Genomic_DNA"/>
</dbReference>
<feature type="region of interest" description="Disordered" evidence="1">
    <location>
        <begin position="1"/>
        <end position="50"/>
    </location>
</feature>
<name>A0ABS1UCL1_9PROT</name>
<comment type="caution">
    <text evidence="2">The sequence shown here is derived from an EMBL/GenBank/DDBJ whole genome shotgun (WGS) entry which is preliminary data.</text>
</comment>
<organism evidence="2 3">
    <name type="scientific">Belnapia arida</name>
    <dbReference type="NCBI Taxonomy" id="2804533"/>
    <lineage>
        <taxon>Bacteria</taxon>
        <taxon>Pseudomonadati</taxon>
        <taxon>Pseudomonadota</taxon>
        <taxon>Alphaproteobacteria</taxon>
        <taxon>Acetobacterales</taxon>
        <taxon>Roseomonadaceae</taxon>
        <taxon>Belnapia</taxon>
    </lineage>
</organism>
<dbReference type="RefSeq" id="WP_202835107.1">
    <property type="nucleotide sequence ID" value="NZ_JAETWB010000039.1"/>
</dbReference>
<evidence type="ECO:0000256" key="1">
    <source>
        <dbReference type="SAM" id="MobiDB-lite"/>
    </source>
</evidence>
<reference evidence="2 3" key="1">
    <citation type="submission" date="2021-01" db="EMBL/GenBank/DDBJ databases">
        <title>Belnapia mucosa sp. nov. and Belnapia arida sp. nov., isolated from the Tabernas Desert (Almeria, Spain).</title>
        <authorList>
            <person name="Molina-Menor E."/>
            <person name="Vidal-Verdu A."/>
            <person name="Calonge A."/>
            <person name="Satari L."/>
            <person name="Pereto J."/>
            <person name="Porcar M."/>
        </authorList>
    </citation>
    <scope>NUCLEOTIDE SEQUENCE [LARGE SCALE GENOMIC DNA]</scope>
    <source>
        <strain evidence="2 3">T18</strain>
    </source>
</reference>
<keyword evidence="3" id="KW-1185">Reference proteome</keyword>
<accession>A0ABS1UCL1</accession>
<proteinExistence type="predicted"/>
<feature type="compositionally biased region" description="Polar residues" evidence="1">
    <location>
        <begin position="33"/>
        <end position="43"/>
    </location>
</feature>
<gene>
    <name evidence="2" type="ORF">JMJ56_28325</name>
</gene>
<evidence type="ECO:0000313" key="3">
    <source>
        <dbReference type="Proteomes" id="UP000660885"/>
    </source>
</evidence>
<dbReference type="Proteomes" id="UP000660885">
    <property type="component" value="Unassembled WGS sequence"/>
</dbReference>